<dbReference type="Proteomes" id="UP000184240">
    <property type="component" value="Unassembled WGS sequence"/>
</dbReference>
<name>A0A1M5VM23_9FLAO</name>
<protein>
    <recommendedName>
        <fullName evidence="5">C1q domain-containing protein</fullName>
    </recommendedName>
</protein>
<dbReference type="Proteomes" id="UP000290037">
    <property type="component" value="Unassembled WGS sequence"/>
</dbReference>
<gene>
    <name evidence="1" type="ORF">DSM01_104</name>
    <name evidence="2" type="ORF">SAMN04487999_0812</name>
</gene>
<dbReference type="OrthoDB" id="1145223at2"/>
<reference evidence="2" key="2">
    <citation type="submission" date="2016-11" db="EMBL/GenBank/DDBJ databases">
        <authorList>
            <person name="Jaros S."/>
            <person name="Januszkiewicz K."/>
            <person name="Wedrychowicz H."/>
        </authorList>
    </citation>
    <scope>NUCLEOTIDE SEQUENCE [LARGE SCALE GENOMIC DNA]</scope>
    <source>
        <strain evidence="2">DSM 19859</strain>
    </source>
</reference>
<proteinExistence type="predicted"/>
<sequence>MLCRIFTVFLIPFFLNPLFSQETEENQVGVGIGTSTLAPGSAFQIESTTGAMVQPRMTSSEMNAIPTPLDGAFIFNTTENAWYIHKEGSWQTFVRVQTPSIILNRGQTNNAIIITDTTNITPFPLNQDNTLVSDIDFYEATENNGEIRILRSGTYLISAGFSTTNLPPGSLTYRLEVSLNNTTSSIITNGEVNLPGSDYWGTSGNILLILQTNDLINIGYILKGASASTRTAAFFNIGVSKL</sequence>
<dbReference type="EMBL" id="FQXT01000002">
    <property type="protein sequence ID" value="SHH76285.1"/>
    <property type="molecule type" value="Genomic_DNA"/>
</dbReference>
<dbReference type="STRING" id="573501.SAMN04487999_0812"/>
<evidence type="ECO:0000313" key="3">
    <source>
        <dbReference type="Proteomes" id="UP000184240"/>
    </source>
</evidence>
<evidence type="ECO:0000313" key="1">
    <source>
        <dbReference type="EMBL" id="RXG30968.1"/>
    </source>
</evidence>
<organism evidence="2 3">
    <name type="scientific">Leeuwenhoekiella palythoae</name>
    <dbReference type="NCBI Taxonomy" id="573501"/>
    <lineage>
        <taxon>Bacteria</taxon>
        <taxon>Pseudomonadati</taxon>
        <taxon>Bacteroidota</taxon>
        <taxon>Flavobacteriia</taxon>
        <taxon>Flavobacteriales</taxon>
        <taxon>Flavobacteriaceae</taxon>
        <taxon>Leeuwenhoekiella</taxon>
    </lineage>
</organism>
<reference evidence="1 4" key="3">
    <citation type="submission" date="2018-07" db="EMBL/GenBank/DDBJ databases">
        <title>Leeuwenhoekiella genomics.</title>
        <authorList>
            <person name="Tahon G."/>
            <person name="Willems A."/>
        </authorList>
    </citation>
    <scope>NUCLEOTIDE SEQUENCE [LARGE SCALE GENOMIC DNA]</scope>
    <source>
        <strain evidence="1 4">LMG 24856</strain>
    </source>
</reference>
<dbReference type="AlphaFoldDB" id="A0A1M5VM23"/>
<evidence type="ECO:0000313" key="2">
    <source>
        <dbReference type="EMBL" id="SHH76285.1"/>
    </source>
</evidence>
<keyword evidence="4" id="KW-1185">Reference proteome</keyword>
<accession>A0A1M5VM23</accession>
<dbReference type="EMBL" id="QOVN01000001">
    <property type="protein sequence ID" value="RXG30968.1"/>
    <property type="molecule type" value="Genomic_DNA"/>
</dbReference>
<evidence type="ECO:0008006" key="5">
    <source>
        <dbReference type="Google" id="ProtNLM"/>
    </source>
</evidence>
<reference evidence="3" key="1">
    <citation type="submission" date="2016-11" db="EMBL/GenBank/DDBJ databases">
        <authorList>
            <person name="Varghese N."/>
            <person name="Submissions S."/>
        </authorList>
    </citation>
    <scope>NUCLEOTIDE SEQUENCE [LARGE SCALE GENOMIC DNA]</scope>
    <source>
        <strain evidence="3">DSM 19859</strain>
    </source>
</reference>
<evidence type="ECO:0000313" key="4">
    <source>
        <dbReference type="Proteomes" id="UP000290037"/>
    </source>
</evidence>
<dbReference type="RefSeq" id="WP_072980693.1">
    <property type="nucleotide sequence ID" value="NZ_FQXT01000002.1"/>
</dbReference>